<evidence type="ECO:0000313" key="2">
    <source>
        <dbReference type="Proteomes" id="UP000316626"/>
    </source>
</evidence>
<dbReference type="AlphaFoldDB" id="A0A544TSH0"/>
<dbReference type="RefSeq" id="WP_142642088.1">
    <property type="nucleotide sequence ID" value="NZ_VDGI01000006.1"/>
</dbReference>
<comment type="caution">
    <text evidence="1">The sequence shown here is derived from an EMBL/GenBank/DDBJ whole genome shotgun (WGS) entry which is preliminary data.</text>
</comment>
<gene>
    <name evidence="1" type="ORF">FG384_08105</name>
</gene>
<name>A0A544TSH0_9BACI</name>
<accession>A0A544TSH0</accession>
<proteinExistence type="predicted"/>
<dbReference type="EMBL" id="VDGI01000006">
    <property type="protein sequence ID" value="TQR20392.1"/>
    <property type="molecule type" value="Genomic_DNA"/>
</dbReference>
<evidence type="ECO:0000313" key="1">
    <source>
        <dbReference type="EMBL" id="TQR20392.1"/>
    </source>
</evidence>
<reference evidence="1 2" key="1">
    <citation type="submission" date="2019-06" db="EMBL/GenBank/DDBJ databases">
        <title>Psychrobacillus vulpis sp. nov., a new species isolated from feces of a red fox that inhabits in The Tablas de Daimiel Natural Park, Albacete, Spain.</title>
        <authorList>
            <person name="Rodriguez M."/>
            <person name="Reina J.C."/>
            <person name="Bejar V."/>
            <person name="Llamas I."/>
        </authorList>
    </citation>
    <scope>NUCLEOTIDE SEQUENCE [LARGE SCALE GENOMIC DNA]</scope>
    <source>
        <strain evidence="1 2">Z8</strain>
    </source>
</reference>
<dbReference type="InterPro" id="IPR020256">
    <property type="entry name" value="Spore_coat_CotJA"/>
</dbReference>
<dbReference type="Proteomes" id="UP000316626">
    <property type="component" value="Unassembled WGS sequence"/>
</dbReference>
<keyword evidence="2" id="KW-1185">Reference proteome</keyword>
<sequence length="72" mass="8190">MDRSLFRGSYKPYVSPRDPCPPILVKTFVLPPQLFTNFQKPGLPQYSPEQALKHGSLWPSFVDGFYSEEGIS</sequence>
<dbReference type="OrthoDB" id="2376696at2"/>
<organism evidence="1 2">
    <name type="scientific">Psychrobacillus vulpis</name>
    <dbReference type="NCBI Taxonomy" id="2325572"/>
    <lineage>
        <taxon>Bacteria</taxon>
        <taxon>Bacillati</taxon>
        <taxon>Bacillota</taxon>
        <taxon>Bacilli</taxon>
        <taxon>Bacillales</taxon>
        <taxon>Bacillaceae</taxon>
        <taxon>Psychrobacillus</taxon>
    </lineage>
</organism>
<protein>
    <submittedName>
        <fullName evidence="1">Spore coat associated protein CotJA</fullName>
    </submittedName>
</protein>
<dbReference type="Pfam" id="PF11007">
    <property type="entry name" value="CotJA"/>
    <property type="match status" value="1"/>
</dbReference>